<feature type="region of interest" description="Disordered" evidence="2">
    <location>
        <begin position="1"/>
        <end position="21"/>
    </location>
</feature>
<reference evidence="4" key="1">
    <citation type="submission" date="2021-07" db="EMBL/GenBank/DDBJ databases">
        <authorList>
            <person name="Catto M.A."/>
            <person name="Jacobson A."/>
            <person name="Kennedy G."/>
            <person name="Labadie P."/>
            <person name="Hunt B.G."/>
            <person name="Srinivasan R."/>
        </authorList>
    </citation>
    <scope>NUCLEOTIDE SEQUENCE</scope>
    <source>
        <strain evidence="4">PL_HMW_Pooled</strain>
        <tissue evidence="4">Head</tissue>
    </source>
</reference>
<dbReference type="SUPFAM" id="SSF57667">
    <property type="entry name" value="beta-beta-alpha zinc fingers"/>
    <property type="match status" value="1"/>
</dbReference>
<gene>
    <name evidence="4" type="ORF">KUF71_005789</name>
</gene>
<dbReference type="EMBL" id="JAHWGI010000440">
    <property type="protein sequence ID" value="KAK3915482.1"/>
    <property type="molecule type" value="Genomic_DNA"/>
</dbReference>
<feature type="domain" description="C2H2-type" evidence="3">
    <location>
        <begin position="27"/>
        <end position="54"/>
    </location>
</feature>
<evidence type="ECO:0000313" key="4">
    <source>
        <dbReference type="EMBL" id="KAK3915482.1"/>
    </source>
</evidence>
<dbReference type="AlphaFoldDB" id="A0AAE1H628"/>
<reference evidence="4" key="2">
    <citation type="journal article" date="2023" name="BMC Genomics">
        <title>Pest status, molecular evolution, and epigenetic factors derived from the genome assembly of Frankliniella fusca, a thysanopteran phytovirus vector.</title>
        <authorList>
            <person name="Catto M.A."/>
            <person name="Labadie P.E."/>
            <person name="Jacobson A.L."/>
            <person name="Kennedy G.G."/>
            <person name="Srinivasan R."/>
            <person name="Hunt B.G."/>
        </authorList>
    </citation>
    <scope>NUCLEOTIDE SEQUENCE</scope>
    <source>
        <strain evidence="4">PL_HMW_Pooled</strain>
    </source>
</reference>
<comment type="caution">
    <text evidence="4">The sequence shown here is derived from an EMBL/GenBank/DDBJ whole genome shotgun (WGS) entry which is preliminary data.</text>
</comment>
<keyword evidence="1" id="KW-0479">Metal-binding</keyword>
<evidence type="ECO:0000256" key="1">
    <source>
        <dbReference type="PROSITE-ProRule" id="PRU00042"/>
    </source>
</evidence>
<dbReference type="Proteomes" id="UP001219518">
    <property type="component" value="Unassembled WGS sequence"/>
</dbReference>
<keyword evidence="1" id="KW-0862">Zinc</keyword>
<dbReference type="SMART" id="SM00355">
    <property type="entry name" value="ZnF_C2H2"/>
    <property type="match status" value="2"/>
</dbReference>
<dbReference type="PROSITE" id="PS50157">
    <property type="entry name" value="ZINC_FINGER_C2H2_2"/>
    <property type="match status" value="1"/>
</dbReference>
<accession>A0AAE1H628</accession>
<evidence type="ECO:0000313" key="5">
    <source>
        <dbReference type="Proteomes" id="UP001219518"/>
    </source>
</evidence>
<dbReference type="InterPro" id="IPR036236">
    <property type="entry name" value="Znf_C2H2_sf"/>
</dbReference>
<evidence type="ECO:0000256" key="2">
    <source>
        <dbReference type="SAM" id="MobiDB-lite"/>
    </source>
</evidence>
<dbReference type="Gene3D" id="3.30.160.60">
    <property type="entry name" value="Classic Zinc Finger"/>
    <property type="match status" value="1"/>
</dbReference>
<keyword evidence="5" id="KW-1185">Reference proteome</keyword>
<name>A0AAE1H628_9NEOP</name>
<keyword evidence="1" id="KW-0863">Zinc-finger</keyword>
<evidence type="ECO:0000259" key="3">
    <source>
        <dbReference type="PROSITE" id="PS50157"/>
    </source>
</evidence>
<proteinExistence type="predicted"/>
<protein>
    <submittedName>
        <fullName evidence="4">Longitudinals lacking protein, isoform G</fullName>
    </submittedName>
</protein>
<dbReference type="GO" id="GO:0008270">
    <property type="term" value="F:zinc ion binding"/>
    <property type="evidence" value="ECO:0007669"/>
    <property type="project" value="UniProtKB-KW"/>
</dbReference>
<dbReference type="InterPro" id="IPR013087">
    <property type="entry name" value="Znf_C2H2_type"/>
</dbReference>
<sequence length="102" mass="10664">MHVGAAAAPCPPAAAPGAGAAGSRLDFQCGACGRGYMHKKTLVRHQRLECGKEPSLPCPFCPHRTKYRSSLLTHMTNRHGDLMNMKCAPAPAPPDGSSPGLS</sequence>
<organism evidence="4 5">
    <name type="scientific">Frankliniella fusca</name>
    <dbReference type="NCBI Taxonomy" id="407009"/>
    <lineage>
        <taxon>Eukaryota</taxon>
        <taxon>Metazoa</taxon>
        <taxon>Ecdysozoa</taxon>
        <taxon>Arthropoda</taxon>
        <taxon>Hexapoda</taxon>
        <taxon>Insecta</taxon>
        <taxon>Pterygota</taxon>
        <taxon>Neoptera</taxon>
        <taxon>Paraneoptera</taxon>
        <taxon>Thysanoptera</taxon>
        <taxon>Terebrantia</taxon>
        <taxon>Thripoidea</taxon>
        <taxon>Thripidae</taxon>
        <taxon>Frankliniella</taxon>
    </lineage>
</organism>